<keyword evidence="3" id="KW-1185">Reference proteome</keyword>
<name>A0AAV4RP54_CAEEX</name>
<reference evidence="2 3" key="1">
    <citation type="submission" date="2021-06" db="EMBL/GenBank/DDBJ databases">
        <title>Caerostris extrusa draft genome.</title>
        <authorList>
            <person name="Kono N."/>
            <person name="Arakawa K."/>
        </authorList>
    </citation>
    <scope>NUCLEOTIDE SEQUENCE [LARGE SCALE GENOMIC DNA]</scope>
</reference>
<accession>A0AAV4RP54</accession>
<comment type="caution">
    <text evidence="2">The sequence shown here is derived from an EMBL/GenBank/DDBJ whole genome shotgun (WGS) entry which is preliminary data.</text>
</comment>
<proteinExistence type="predicted"/>
<evidence type="ECO:0000256" key="1">
    <source>
        <dbReference type="SAM" id="MobiDB-lite"/>
    </source>
</evidence>
<protein>
    <submittedName>
        <fullName evidence="2">Uncharacterized protein</fullName>
    </submittedName>
</protein>
<evidence type="ECO:0000313" key="3">
    <source>
        <dbReference type="Proteomes" id="UP001054945"/>
    </source>
</evidence>
<sequence length="110" mass="12828">MKTWRRAKIVSSPPIQVRRNWIFAIRHELMPNFAAPPHHPHSDALEEEFPRRLFISQKRERRRPLISSPRAPHSEPLIRHRPGRCPYQHGGQKIAKTSDAKMAVNSQGED</sequence>
<dbReference type="AlphaFoldDB" id="A0AAV4RP54"/>
<dbReference type="Proteomes" id="UP001054945">
    <property type="component" value="Unassembled WGS sequence"/>
</dbReference>
<dbReference type="EMBL" id="BPLR01008127">
    <property type="protein sequence ID" value="GIY22262.1"/>
    <property type="molecule type" value="Genomic_DNA"/>
</dbReference>
<gene>
    <name evidence="2" type="ORF">CEXT_539471</name>
</gene>
<organism evidence="2 3">
    <name type="scientific">Caerostris extrusa</name>
    <name type="common">Bark spider</name>
    <name type="synonym">Caerostris bankana</name>
    <dbReference type="NCBI Taxonomy" id="172846"/>
    <lineage>
        <taxon>Eukaryota</taxon>
        <taxon>Metazoa</taxon>
        <taxon>Ecdysozoa</taxon>
        <taxon>Arthropoda</taxon>
        <taxon>Chelicerata</taxon>
        <taxon>Arachnida</taxon>
        <taxon>Araneae</taxon>
        <taxon>Araneomorphae</taxon>
        <taxon>Entelegynae</taxon>
        <taxon>Araneoidea</taxon>
        <taxon>Araneidae</taxon>
        <taxon>Caerostris</taxon>
    </lineage>
</organism>
<feature type="region of interest" description="Disordered" evidence="1">
    <location>
        <begin position="60"/>
        <end position="110"/>
    </location>
</feature>
<evidence type="ECO:0000313" key="2">
    <source>
        <dbReference type="EMBL" id="GIY22262.1"/>
    </source>
</evidence>